<gene>
    <name evidence="8" type="ORF">FC62_GL000181</name>
</gene>
<dbReference type="Pfam" id="PF01189">
    <property type="entry name" value="Methyltr_RsmB-F"/>
    <property type="match status" value="1"/>
</dbReference>
<evidence type="ECO:0000313" key="8">
    <source>
        <dbReference type="EMBL" id="KRK38495.1"/>
    </source>
</evidence>
<evidence type="ECO:0000259" key="7">
    <source>
        <dbReference type="PROSITE" id="PS51686"/>
    </source>
</evidence>
<dbReference type="SUPFAM" id="SSF53335">
    <property type="entry name" value="S-adenosyl-L-methionine-dependent methyltransferases"/>
    <property type="match status" value="1"/>
</dbReference>
<feature type="binding site" evidence="6">
    <location>
        <begin position="105"/>
        <end position="111"/>
    </location>
    <ligand>
        <name>S-adenosyl-L-methionine</name>
        <dbReference type="ChEBI" id="CHEBI:59789"/>
    </ligand>
</feature>
<dbReference type="Gene3D" id="3.40.50.150">
    <property type="entry name" value="Vaccinia Virus protein VP39"/>
    <property type="match status" value="1"/>
</dbReference>
<dbReference type="PANTHER" id="PTHR22807">
    <property type="entry name" value="NOP2 YEAST -RELATED NOL1/NOP2/FMU SUN DOMAIN-CONTAINING"/>
    <property type="match status" value="1"/>
</dbReference>
<comment type="similarity">
    <text evidence="6">Belongs to the class I-like SAM-binding methyltransferase superfamily. RsmB/NOP family.</text>
</comment>
<organism evidence="8 9">
    <name type="scientific">Amylolactobacillus amylotrophicus DSM 20534</name>
    <dbReference type="NCBI Taxonomy" id="1423722"/>
    <lineage>
        <taxon>Bacteria</taxon>
        <taxon>Bacillati</taxon>
        <taxon>Bacillota</taxon>
        <taxon>Bacilli</taxon>
        <taxon>Lactobacillales</taxon>
        <taxon>Lactobacillaceae</taxon>
        <taxon>Amylolactobacillus</taxon>
    </lineage>
</organism>
<name>A0A0R1GWP8_9LACO</name>
<keyword evidence="1" id="KW-0963">Cytoplasm</keyword>
<dbReference type="InterPro" id="IPR023267">
    <property type="entry name" value="RCMT"/>
</dbReference>
<dbReference type="Pfam" id="PF13636">
    <property type="entry name" value="Methyltranf_PUA"/>
    <property type="match status" value="1"/>
</dbReference>
<evidence type="ECO:0000256" key="5">
    <source>
        <dbReference type="ARBA" id="ARBA00022884"/>
    </source>
</evidence>
<keyword evidence="3 6" id="KW-0808">Transferase</keyword>
<proteinExistence type="inferred from homology"/>
<dbReference type="PANTHER" id="PTHR22807:SF30">
    <property type="entry name" value="28S RRNA (CYTOSINE(4447)-C(5))-METHYLTRANSFERASE-RELATED"/>
    <property type="match status" value="1"/>
</dbReference>
<sequence>MIDLPIEFTEKFTGLLGSDEANKLFNALQEPTKKAFRLNPLKSGYKDVKQDLTEKLALIKDAYVGQIDGHSIEQLAGYVYSQDPAAMFVAEAAAVHPGERVLDLCAAPGGKTTQLASGLHQQGVLVANEINQSRAKTLLENVERWGIQNSLVLNESPARLVPYFTGFFDKIVVDAPCSGEGMFRKDPVAVKYWSPDYVATCQIRQQEIVSAAYAMLRPGGRLIYSTCTFSPEENEQIVEYLLGQFSDMKLVPIQTRAEFDPGHPEWGTTGNAELRYTARFWPQRNFGEGQFVAILEKSSAVAANESHVAAQLMAFDSRKNVFDQDAIREFFAKIKQTDLLSGKRQPTISNNHVFLPIINPAAIKGLRILRNGLELGELKKKRFLPHHQLVQILDPDSVPFIKLNSDEEFRKFVHGETIKVESPLRGFLPVAYQHKIFSWGKLGNDGILKNFYPKGLRR</sequence>
<keyword evidence="2 6" id="KW-0489">Methyltransferase</keyword>
<protein>
    <submittedName>
        <fullName evidence="8">tRNA rRNA methyltransferase</fullName>
    </submittedName>
</protein>
<dbReference type="Proteomes" id="UP000050909">
    <property type="component" value="Unassembled WGS sequence"/>
</dbReference>
<dbReference type="Gene3D" id="2.30.130.60">
    <property type="match status" value="1"/>
</dbReference>
<evidence type="ECO:0000313" key="9">
    <source>
        <dbReference type="Proteomes" id="UP000050909"/>
    </source>
</evidence>
<dbReference type="InterPro" id="IPR027391">
    <property type="entry name" value="Nol1_Nop2_Fmu_2"/>
</dbReference>
<dbReference type="CDD" id="cd02440">
    <property type="entry name" value="AdoMet_MTases"/>
    <property type="match status" value="1"/>
</dbReference>
<dbReference type="PATRIC" id="fig|1423722.3.peg.185"/>
<evidence type="ECO:0000256" key="6">
    <source>
        <dbReference type="PROSITE-ProRule" id="PRU01023"/>
    </source>
</evidence>
<accession>A0A0R1GWP8</accession>
<feature type="binding site" evidence="6">
    <location>
        <position position="174"/>
    </location>
    <ligand>
        <name>S-adenosyl-L-methionine</name>
        <dbReference type="ChEBI" id="CHEBI:59789"/>
    </ligand>
</feature>
<keyword evidence="4 6" id="KW-0949">S-adenosyl-L-methionine</keyword>
<feature type="domain" description="SAM-dependent MTase RsmB/NOP-type" evidence="7">
    <location>
        <begin position="1"/>
        <end position="298"/>
    </location>
</feature>
<keyword evidence="9" id="KW-1185">Reference proteome</keyword>
<dbReference type="Gene3D" id="3.30.70.1170">
    <property type="entry name" value="Sun protein, domain 3"/>
    <property type="match status" value="1"/>
</dbReference>
<dbReference type="InterPro" id="IPR049560">
    <property type="entry name" value="MeTrfase_RsmB-F_NOP2_cat"/>
</dbReference>
<dbReference type="GO" id="GO:0003723">
    <property type="term" value="F:RNA binding"/>
    <property type="evidence" value="ECO:0007669"/>
    <property type="project" value="UniProtKB-UniRule"/>
</dbReference>
<reference evidence="8 9" key="1">
    <citation type="journal article" date="2015" name="Genome Announc.">
        <title>Expanding the biotechnology potential of lactobacilli through comparative genomics of 213 strains and associated genera.</title>
        <authorList>
            <person name="Sun Z."/>
            <person name="Harris H.M."/>
            <person name="McCann A."/>
            <person name="Guo C."/>
            <person name="Argimon S."/>
            <person name="Zhang W."/>
            <person name="Yang X."/>
            <person name="Jeffery I.B."/>
            <person name="Cooney J.C."/>
            <person name="Kagawa T.F."/>
            <person name="Liu W."/>
            <person name="Song Y."/>
            <person name="Salvetti E."/>
            <person name="Wrobel A."/>
            <person name="Rasinkangas P."/>
            <person name="Parkhill J."/>
            <person name="Rea M.C."/>
            <person name="O'Sullivan O."/>
            <person name="Ritari J."/>
            <person name="Douillard F.P."/>
            <person name="Paul Ross R."/>
            <person name="Yang R."/>
            <person name="Briner A.E."/>
            <person name="Felis G.E."/>
            <person name="de Vos W.M."/>
            <person name="Barrangou R."/>
            <person name="Klaenhammer T.R."/>
            <person name="Caufield P.W."/>
            <person name="Cui Y."/>
            <person name="Zhang H."/>
            <person name="O'Toole P.W."/>
        </authorList>
    </citation>
    <scope>NUCLEOTIDE SEQUENCE [LARGE SCALE GENOMIC DNA]</scope>
    <source>
        <strain evidence="8 9">DSM 20534</strain>
    </source>
</reference>
<dbReference type="PROSITE" id="PS51686">
    <property type="entry name" value="SAM_MT_RSMB_NOP"/>
    <property type="match status" value="1"/>
</dbReference>
<dbReference type="GO" id="GO:0001510">
    <property type="term" value="P:RNA methylation"/>
    <property type="evidence" value="ECO:0007669"/>
    <property type="project" value="InterPro"/>
</dbReference>
<dbReference type="InterPro" id="IPR029063">
    <property type="entry name" value="SAM-dependent_MTases_sf"/>
</dbReference>
<evidence type="ECO:0000256" key="4">
    <source>
        <dbReference type="ARBA" id="ARBA00022691"/>
    </source>
</evidence>
<evidence type="ECO:0000256" key="3">
    <source>
        <dbReference type="ARBA" id="ARBA00022679"/>
    </source>
</evidence>
<dbReference type="EMBL" id="AZCV01000001">
    <property type="protein sequence ID" value="KRK38495.1"/>
    <property type="molecule type" value="Genomic_DNA"/>
</dbReference>
<dbReference type="Pfam" id="PF17126">
    <property type="entry name" value="RsmF_methylt_CI"/>
    <property type="match status" value="1"/>
</dbReference>
<dbReference type="RefSeq" id="WP_056946170.1">
    <property type="nucleotide sequence ID" value="NZ_AZCV01000001.1"/>
</dbReference>
<dbReference type="AlphaFoldDB" id="A0A0R1GWP8"/>
<feature type="active site" description="Nucleophile" evidence="6">
    <location>
        <position position="227"/>
    </location>
</feature>
<dbReference type="PRINTS" id="PR02008">
    <property type="entry name" value="RCMTFAMILY"/>
</dbReference>
<dbReference type="Pfam" id="PF17125">
    <property type="entry name" value="Methyltr_RsmF_N"/>
    <property type="match status" value="1"/>
</dbReference>
<comment type="caution">
    <text evidence="8">The sequence shown here is derived from an EMBL/GenBank/DDBJ whole genome shotgun (WGS) entry which is preliminary data.</text>
</comment>
<evidence type="ECO:0000256" key="2">
    <source>
        <dbReference type="ARBA" id="ARBA00022603"/>
    </source>
</evidence>
<dbReference type="GO" id="GO:0008173">
    <property type="term" value="F:RNA methyltransferase activity"/>
    <property type="evidence" value="ECO:0007669"/>
    <property type="project" value="InterPro"/>
</dbReference>
<evidence type="ECO:0000256" key="1">
    <source>
        <dbReference type="ARBA" id="ARBA00022490"/>
    </source>
</evidence>
<keyword evidence="5 6" id="KW-0694">RNA-binding</keyword>
<dbReference type="CDD" id="cd21147">
    <property type="entry name" value="RsmF_methylt_CTD1"/>
    <property type="match status" value="1"/>
</dbReference>
<dbReference type="InterPro" id="IPR031340">
    <property type="entry name" value="RsmF_methylt_CI"/>
</dbReference>
<feature type="binding site" evidence="6">
    <location>
        <position position="129"/>
    </location>
    <ligand>
        <name>S-adenosyl-L-methionine</name>
        <dbReference type="ChEBI" id="CHEBI:59789"/>
    </ligand>
</feature>
<dbReference type="InterPro" id="IPR001678">
    <property type="entry name" value="MeTrfase_RsmB-F_NOP2_dom"/>
</dbReference>
<dbReference type="InterPro" id="IPR031341">
    <property type="entry name" value="Methyltr_RsmF_N"/>
</dbReference>
<comment type="caution">
    <text evidence="6">Lacks conserved residue(s) required for the propagation of feature annotation.</text>
</comment>